<dbReference type="InterPro" id="IPR000212">
    <property type="entry name" value="DNA_helicase_UvrD/REP"/>
</dbReference>
<dbReference type="RefSeq" id="WP_275112764.1">
    <property type="nucleotide sequence ID" value="NZ_MIQH01001123.1"/>
</dbReference>
<keyword evidence="4" id="KW-0067">ATP-binding</keyword>
<evidence type="ECO:0000256" key="4">
    <source>
        <dbReference type="ARBA" id="ARBA00022840"/>
    </source>
</evidence>
<dbReference type="PANTHER" id="PTHR11070">
    <property type="entry name" value="UVRD / RECB / PCRA DNA HELICASE FAMILY MEMBER"/>
    <property type="match status" value="1"/>
</dbReference>
<reference evidence="8" key="1">
    <citation type="submission" date="2016-09" db="EMBL/GenBank/DDBJ databases">
        <title>Genome Sequence of Bathymodiolus thermophilus sulfur-oxidizing gill endosymbiont.</title>
        <authorList>
            <person name="Ponnudurai R."/>
            <person name="Kleiner M."/>
            <person name="Sayavedra L."/>
            <person name="Thuermer A."/>
            <person name="Felbeck H."/>
            <person name="Schlueter R."/>
            <person name="Schweder T."/>
            <person name="Markert S."/>
        </authorList>
    </citation>
    <scope>NUCLEOTIDE SEQUENCE [LARGE SCALE GENOMIC DNA]</scope>
    <source>
        <strain evidence="8">BAT/CrabSpa'14</strain>
    </source>
</reference>
<dbReference type="SUPFAM" id="SSF52540">
    <property type="entry name" value="P-loop containing nucleoside triphosphate hydrolases"/>
    <property type="match status" value="1"/>
</dbReference>
<evidence type="ECO:0000256" key="1">
    <source>
        <dbReference type="ARBA" id="ARBA00022741"/>
    </source>
</evidence>
<feature type="domain" description="UvrD-like helicase C-terminal" evidence="6">
    <location>
        <begin position="44"/>
        <end position="129"/>
    </location>
</feature>
<feature type="non-terminal residue" evidence="7">
    <location>
        <position position="129"/>
    </location>
</feature>
<feature type="non-terminal residue" evidence="7">
    <location>
        <position position="1"/>
    </location>
</feature>
<dbReference type="EMBL" id="MIQH01001123">
    <property type="protein sequence ID" value="OJA03062.1"/>
    <property type="molecule type" value="Genomic_DNA"/>
</dbReference>
<organism evidence="7 8">
    <name type="scientific">Bathymodiolus thermophilus thioautotrophic gill symbiont</name>
    <dbReference type="NCBI Taxonomy" id="2360"/>
    <lineage>
        <taxon>Bacteria</taxon>
        <taxon>Pseudomonadati</taxon>
        <taxon>Pseudomonadota</taxon>
        <taxon>Gammaproteobacteria</taxon>
        <taxon>sulfur-oxidizing symbionts</taxon>
    </lineage>
</organism>
<proteinExistence type="predicted"/>
<gene>
    <name evidence="7" type="ORF">BGC33_01465</name>
</gene>
<keyword evidence="2" id="KW-0378">Hydrolase</keyword>
<dbReference type="GO" id="GO:0043138">
    <property type="term" value="F:3'-5' DNA helicase activity"/>
    <property type="evidence" value="ECO:0007669"/>
    <property type="project" value="TreeGrafter"/>
</dbReference>
<protein>
    <recommendedName>
        <fullName evidence="5">DNA 3'-5' helicase II</fullName>
    </recommendedName>
</protein>
<dbReference type="Proteomes" id="UP000182798">
    <property type="component" value="Unassembled WGS sequence"/>
</dbReference>
<evidence type="ECO:0000313" key="7">
    <source>
        <dbReference type="EMBL" id="OJA03062.1"/>
    </source>
</evidence>
<dbReference type="Pfam" id="PF13361">
    <property type="entry name" value="UvrD_C"/>
    <property type="match status" value="1"/>
</dbReference>
<dbReference type="Gene3D" id="1.10.486.10">
    <property type="entry name" value="PCRA, domain 4"/>
    <property type="match status" value="1"/>
</dbReference>
<dbReference type="GO" id="GO:0003677">
    <property type="term" value="F:DNA binding"/>
    <property type="evidence" value="ECO:0007669"/>
    <property type="project" value="InterPro"/>
</dbReference>
<dbReference type="GO" id="GO:0005524">
    <property type="term" value="F:ATP binding"/>
    <property type="evidence" value="ECO:0007669"/>
    <property type="project" value="UniProtKB-KW"/>
</dbReference>
<evidence type="ECO:0000259" key="6">
    <source>
        <dbReference type="Pfam" id="PF13361"/>
    </source>
</evidence>
<dbReference type="GO" id="GO:0016787">
    <property type="term" value="F:hydrolase activity"/>
    <property type="evidence" value="ECO:0007669"/>
    <property type="project" value="UniProtKB-KW"/>
</dbReference>
<evidence type="ECO:0000256" key="2">
    <source>
        <dbReference type="ARBA" id="ARBA00022801"/>
    </source>
</evidence>
<keyword evidence="1" id="KW-0547">Nucleotide-binding</keyword>
<evidence type="ECO:0000256" key="5">
    <source>
        <dbReference type="ARBA" id="ARBA00034923"/>
    </source>
</evidence>
<dbReference type="PANTHER" id="PTHR11070:SF2">
    <property type="entry name" value="ATP-DEPENDENT DNA HELICASE SRS2"/>
    <property type="match status" value="1"/>
</dbReference>
<sequence length="129" mass="14108">IAPTLPTRAANALIGFTQLIEKMQDDTQHLDLPEKVAHLIKASGLFAHYSSDKTDKANDKAANLEELITATREYNHEEDSDMSEILGFLSSKSLDSSGDANLPSAQNVQLMTIHSAKGLEFPYVFLTGM</sequence>
<accession>A0A1J8P0B6</accession>
<name>A0A1J8P0B6_9GAMM</name>
<dbReference type="GO" id="GO:0005829">
    <property type="term" value="C:cytosol"/>
    <property type="evidence" value="ECO:0007669"/>
    <property type="project" value="TreeGrafter"/>
</dbReference>
<dbReference type="InterPro" id="IPR027417">
    <property type="entry name" value="P-loop_NTPase"/>
</dbReference>
<dbReference type="GO" id="GO:0000725">
    <property type="term" value="P:recombinational repair"/>
    <property type="evidence" value="ECO:0007669"/>
    <property type="project" value="TreeGrafter"/>
</dbReference>
<evidence type="ECO:0000313" key="8">
    <source>
        <dbReference type="Proteomes" id="UP000182798"/>
    </source>
</evidence>
<dbReference type="AlphaFoldDB" id="A0A1J8P0B6"/>
<evidence type="ECO:0000256" key="3">
    <source>
        <dbReference type="ARBA" id="ARBA00022806"/>
    </source>
</evidence>
<comment type="caution">
    <text evidence="7">The sequence shown here is derived from an EMBL/GenBank/DDBJ whole genome shotgun (WGS) entry which is preliminary data.</text>
</comment>
<dbReference type="InterPro" id="IPR014017">
    <property type="entry name" value="DNA_helicase_UvrD-like_C"/>
</dbReference>
<keyword evidence="3 7" id="KW-0347">Helicase</keyword>